<dbReference type="InterPro" id="IPR036390">
    <property type="entry name" value="WH_DNA-bd_sf"/>
</dbReference>
<dbReference type="Gene3D" id="1.10.10.10">
    <property type="entry name" value="Winged helix-like DNA-binding domain superfamily/Winged helix DNA-binding domain"/>
    <property type="match status" value="1"/>
</dbReference>
<reference evidence="12 13" key="1">
    <citation type="submission" date="2018-10" db="EMBL/GenBank/DDBJ databases">
        <authorList>
            <person name="Li J."/>
        </authorList>
    </citation>
    <scope>NUCLEOTIDE SEQUENCE [LARGE SCALE GENOMIC DNA]</scope>
    <source>
        <strain evidence="12 13">JCM 30549</strain>
    </source>
</reference>
<evidence type="ECO:0000313" key="12">
    <source>
        <dbReference type="EMBL" id="RLP70958.1"/>
    </source>
</evidence>
<organism evidence="12 13">
    <name type="scientific">Mycetocola reblochoni</name>
    <dbReference type="NCBI Taxonomy" id="331618"/>
    <lineage>
        <taxon>Bacteria</taxon>
        <taxon>Bacillati</taxon>
        <taxon>Actinomycetota</taxon>
        <taxon>Actinomycetes</taxon>
        <taxon>Micrococcales</taxon>
        <taxon>Microbacteriaceae</taxon>
        <taxon>Mycetocola</taxon>
    </lineage>
</organism>
<dbReference type="GO" id="GO:0045892">
    <property type="term" value="P:negative regulation of DNA-templated transcription"/>
    <property type="evidence" value="ECO:0007669"/>
    <property type="project" value="TreeGrafter"/>
</dbReference>
<dbReference type="PANTHER" id="PTHR33202:SF18">
    <property type="entry name" value="TRANSCRIPTIONAL REGULATOR FURA"/>
    <property type="match status" value="1"/>
</dbReference>
<feature type="binding site" evidence="11">
    <location>
        <position position="136"/>
    </location>
    <ligand>
        <name>Zn(2+)</name>
        <dbReference type="ChEBI" id="CHEBI:29105"/>
    </ligand>
</feature>
<dbReference type="Gene3D" id="3.30.1490.190">
    <property type="match status" value="1"/>
</dbReference>
<evidence type="ECO:0000256" key="11">
    <source>
        <dbReference type="PIRSR" id="PIRSR602481-1"/>
    </source>
</evidence>
<feature type="binding site" evidence="11">
    <location>
        <position position="96"/>
    </location>
    <ligand>
        <name>Zn(2+)</name>
        <dbReference type="ChEBI" id="CHEBI:29105"/>
    </ligand>
</feature>
<evidence type="ECO:0000256" key="2">
    <source>
        <dbReference type="ARBA" id="ARBA00007957"/>
    </source>
</evidence>
<name>A0A3L6ZSV8_9MICO</name>
<comment type="subcellular location">
    <subcellularLocation>
        <location evidence="1">Cytoplasm</location>
    </subcellularLocation>
</comment>
<evidence type="ECO:0000256" key="3">
    <source>
        <dbReference type="ARBA" id="ARBA00022490"/>
    </source>
</evidence>
<feature type="binding site" evidence="11">
    <location>
        <position position="99"/>
    </location>
    <ligand>
        <name>Zn(2+)</name>
        <dbReference type="ChEBI" id="CHEBI:29105"/>
    </ligand>
</feature>
<dbReference type="CDD" id="cd07153">
    <property type="entry name" value="Fur_like"/>
    <property type="match status" value="1"/>
</dbReference>
<feature type="binding site" evidence="11">
    <location>
        <position position="139"/>
    </location>
    <ligand>
        <name>Zn(2+)</name>
        <dbReference type="ChEBI" id="CHEBI:29105"/>
    </ligand>
</feature>
<comment type="cofactor">
    <cofactor evidence="11">
        <name>Zn(2+)</name>
        <dbReference type="ChEBI" id="CHEBI:29105"/>
    </cofactor>
    <text evidence="11">Binds 1 zinc ion per subunit.</text>
</comment>
<comment type="caution">
    <text evidence="12">The sequence shown here is derived from an EMBL/GenBank/DDBJ whole genome shotgun (WGS) entry which is preliminary data.</text>
</comment>
<evidence type="ECO:0000256" key="6">
    <source>
        <dbReference type="ARBA" id="ARBA00022833"/>
    </source>
</evidence>
<sequence>MVGDVTDGYEQLIRGAGLRVTAGRVAVLRTLDTRPHSDADAIHRIVAGELENTSIQSVHNILGDLAGTGLIRRIVPAGSSARYERRVDDNHHHLVCTECGAVSDVDCVVGAAPCLTPADTGGFAVATAEVTFWGLCPRCQAA</sequence>
<keyword evidence="6 11" id="KW-0862">Zinc</keyword>
<protein>
    <submittedName>
        <fullName evidence="12">Transcriptional repressor</fullName>
    </submittedName>
</protein>
<keyword evidence="9" id="KW-0238">DNA-binding</keyword>
<dbReference type="InterPro" id="IPR036388">
    <property type="entry name" value="WH-like_DNA-bd_sf"/>
</dbReference>
<proteinExistence type="inferred from homology"/>
<dbReference type="GO" id="GO:1900376">
    <property type="term" value="P:regulation of secondary metabolite biosynthetic process"/>
    <property type="evidence" value="ECO:0007669"/>
    <property type="project" value="TreeGrafter"/>
</dbReference>
<dbReference type="InterPro" id="IPR043135">
    <property type="entry name" value="Fur_C"/>
</dbReference>
<dbReference type="GO" id="GO:0005737">
    <property type="term" value="C:cytoplasm"/>
    <property type="evidence" value="ECO:0007669"/>
    <property type="project" value="UniProtKB-SubCell"/>
</dbReference>
<keyword evidence="5 11" id="KW-0479">Metal-binding</keyword>
<evidence type="ECO:0000256" key="1">
    <source>
        <dbReference type="ARBA" id="ARBA00004496"/>
    </source>
</evidence>
<evidence type="ECO:0000256" key="5">
    <source>
        <dbReference type="ARBA" id="ARBA00022723"/>
    </source>
</evidence>
<keyword evidence="4" id="KW-0678">Repressor</keyword>
<evidence type="ECO:0000256" key="8">
    <source>
        <dbReference type="ARBA" id="ARBA00023015"/>
    </source>
</evidence>
<dbReference type="GO" id="GO:0003700">
    <property type="term" value="F:DNA-binding transcription factor activity"/>
    <property type="evidence" value="ECO:0007669"/>
    <property type="project" value="InterPro"/>
</dbReference>
<keyword evidence="10" id="KW-0804">Transcription</keyword>
<accession>A0A3L6ZSV8</accession>
<evidence type="ECO:0000313" key="13">
    <source>
        <dbReference type="Proteomes" id="UP000275395"/>
    </source>
</evidence>
<keyword evidence="7" id="KW-0408">Iron</keyword>
<gene>
    <name evidence="12" type="ORF">D9V30_00560</name>
</gene>
<dbReference type="GO" id="GO:0008270">
    <property type="term" value="F:zinc ion binding"/>
    <property type="evidence" value="ECO:0007669"/>
    <property type="project" value="TreeGrafter"/>
</dbReference>
<dbReference type="Proteomes" id="UP000275395">
    <property type="component" value="Unassembled WGS sequence"/>
</dbReference>
<dbReference type="PANTHER" id="PTHR33202">
    <property type="entry name" value="ZINC UPTAKE REGULATION PROTEIN"/>
    <property type="match status" value="1"/>
</dbReference>
<dbReference type="AlphaFoldDB" id="A0A3L6ZSV8"/>
<evidence type="ECO:0000256" key="4">
    <source>
        <dbReference type="ARBA" id="ARBA00022491"/>
    </source>
</evidence>
<evidence type="ECO:0000256" key="10">
    <source>
        <dbReference type="ARBA" id="ARBA00023163"/>
    </source>
</evidence>
<dbReference type="InterPro" id="IPR002481">
    <property type="entry name" value="FUR"/>
</dbReference>
<keyword evidence="8" id="KW-0805">Transcription regulation</keyword>
<evidence type="ECO:0000256" key="7">
    <source>
        <dbReference type="ARBA" id="ARBA00023004"/>
    </source>
</evidence>
<dbReference type="Pfam" id="PF01475">
    <property type="entry name" value="FUR"/>
    <property type="match status" value="1"/>
</dbReference>
<comment type="similarity">
    <text evidence="2">Belongs to the Fur family.</text>
</comment>
<keyword evidence="3" id="KW-0963">Cytoplasm</keyword>
<evidence type="ECO:0000256" key="9">
    <source>
        <dbReference type="ARBA" id="ARBA00023125"/>
    </source>
</evidence>
<dbReference type="GO" id="GO:0000976">
    <property type="term" value="F:transcription cis-regulatory region binding"/>
    <property type="evidence" value="ECO:0007669"/>
    <property type="project" value="TreeGrafter"/>
</dbReference>
<dbReference type="EMBL" id="RCUW01000001">
    <property type="protein sequence ID" value="RLP70958.1"/>
    <property type="molecule type" value="Genomic_DNA"/>
</dbReference>
<dbReference type="SUPFAM" id="SSF46785">
    <property type="entry name" value="Winged helix' DNA-binding domain"/>
    <property type="match status" value="1"/>
</dbReference>